<evidence type="ECO:0000256" key="9">
    <source>
        <dbReference type="ARBA" id="ARBA00022777"/>
    </source>
</evidence>
<protein>
    <recommendedName>
        <fullName evidence="3">histidine kinase</fullName>
        <ecNumber evidence="3">2.7.13.3</ecNumber>
    </recommendedName>
</protein>
<feature type="transmembrane region" description="Helical" evidence="14">
    <location>
        <begin position="32"/>
        <end position="56"/>
    </location>
</feature>
<name>A0A7W5C601_9BACL</name>
<sequence length="422" mass="47128">MVNQLLIHLIIILFPIFIQQFFMVRIAKSNIIYQLINGCLFGLSAVLCMAFPVNVIDGYQSDLRCVPLIIAFLYGSGKYFPGLLALSIGVLYRLYVNGDAMYLAVFSFLLSVGPAFFFAKSFFSYRKIKRVVVSVILAANSSIVSFVLLIIYLKSRPLNLHTESHSLWIIAILTIATLIGMGISSMLKEHLIETAYLKLELERSEKLKIVSQIAASVAHEVRNPLTVVKGFLQLLQESVDDKKKDYLKIALAELERAEYIITDYLNLAKPHADQLELVEVPTFLGSTLEIMNSYGLIQNVQIHLNCNQTDLYVRTDKPRLSQVILNLIKNGVEAIPETGEVTVNAYYRNEEIFIEIIDTGKGMSKEDLSQIGTAFFTTKDTGTGLGILVTIRIIEALHGKISFESELGKGTKVTLRFPAAES</sequence>
<dbReference type="Pfam" id="PF02518">
    <property type="entry name" value="HATPase_c"/>
    <property type="match status" value="1"/>
</dbReference>
<evidence type="ECO:0000256" key="1">
    <source>
        <dbReference type="ARBA" id="ARBA00000085"/>
    </source>
</evidence>
<evidence type="ECO:0000256" key="14">
    <source>
        <dbReference type="SAM" id="Phobius"/>
    </source>
</evidence>
<dbReference type="InterPro" id="IPR011620">
    <property type="entry name" value="Sig_transdc_His_kinase_LytS_TM"/>
</dbReference>
<dbReference type="Proteomes" id="UP000518605">
    <property type="component" value="Unassembled WGS sequence"/>
</dbReference>
<evidence type="ECO:0000256" key="13">
    <source>
        <dbReference type="ARBA" id="ARBA00023136"/>
    </source>
</evidence>
<evidence type="ECO:0000259" key="15">
    <source>
        <dbReference type="PROSITE" id="PS50109"/>
    </source>
</evidence>
<evidence type="ECO:0000256" key="11">
    <source>
        <dbReference type="ARBA" id="ARBA00022989"/>
    </source>
</evidence>
<keyword evidence="8" id="KW-0547">Nucleotide-binding</keyword>
<evidence type="ECO:0000256" key="2">
    <source>
        <dbReference type="ARBA" id="ARBA00004651"/>
    </source>
</evidence>
<keyword evidence="13 14" id="KW-0472">Membrane</keyword>
<dbReference type="PROSITE" id="PS50109">
    <property type="entry name" value="HIS_KIN"/>
    <property type="match status" value="1"/>
</dbReference>
<dbReference type="Pfam" id="PF00512">
    <property type="entry name" value="HisKA"/>
    <property type="match status" value="1"/>
</dbReference>
<dbReference type="InterPro" id="IPR004358">
    <property type="entry name" value="Sig_transdc_His_kin-like_C"/>
</dbReference>
<evidence type="ECO:0000313" key="16">
    <source>
        <dbReference type="EMBL" id="MBB3151731.1"/>
    </source>
</evidence>
<dbReference type="EMBL" id="JACHXW010000004">
    <property type="protein sequence ID" value="MBB3151731.1"/>
    <property type="molecule type" value="Genomic_DNA"/>
</dbReference>
<dbReference type="SUPFAM" id="SSF47384">
    <property type="entry name" value="Homodimeric domain of signal transducing histidine kinase"/>
    <property type="match status" value="1"/>
</dbReference>
<evidence type="ECO:0000256" key="6">
    <source>
        <dbReference type="ARBA" id="ARBA00022679"/>
    </source>
</evidence>
<dbReference type="GO" id="GO:0005524">
    <property type="term" value="F:ATP binding"/>
    <property type="evidence" value="ECO:0007669"/>
    <property type="project" value="UniProtKB-KW"/>
</dbReference>
<evidence type="ECO:0000256" key="10">
    <source>
        <dbReference type="ARBA" id="ARBA00022840"/>
    </source>
</evidence>
<dbReference type="Pfam" id="PF07694">
    <property type="entry name" value="5TM-5TMR_LYT"/>
    <property type="match status" value="1"/>
</dbReference>
<feature type="transmembrane region" description="Helical" evidence="14">
    <location>
        <begin position="165"/>
        <end position="187"/>
    </location>
</feature>
<dbReference type="CDD" id="cd00082">
    <property type="entry name" value="HisKA"/>
    <property type="match status" value="1"/>
</dbReference>
<evidence type="ECO:0000256" key="4">
    <source>
        <dbReference type="ARBA" id="ARBA00022475"/>
    </source>
</evidence>
<dbReference type="Gene3D" id="3.30.565.10">
    <property type="entry name" value="Histidine kinase-like ATPase, C-terminal domain"/>
    <property type="match status" value="1"/>
</dbReference>
<evidence type="ECO:0000256" key="8">
    <source>
        <dbReference type="ARBA" id="ARBA00022741"/>
    </source>
</evidence>
<dbReference type="InterPro" id="IPR003594">
    <property type="entry name" value="HATPase_dom"/>
</dbReference>
<dbReference type="InterPro" id="IPR036890">
    <property type="entry name" value="HATPase_C_sf"/>
</dbReference>
<comment type="caution">
    <text evidence="16">The sequence shown here is derived from an EMBL/GenBank/DDBJ whole genome shotgun (WGS) entry which is preliminary data.</text>
</comment>
<dbReference type="GO" id="GO:0071555">
    <property type="term" value="P:cell wall organization"/>
    <property type="evidence" value="ECO:0007669"/>
    <property type="project" value="InterPro"/>
</dbReference>
<feature type="domain" description="Histidine kinase" evidence="15">
    <location>
        <begin position="216"/>
        <end position="421"/>
    </location>
</feature>
<dbReference type="InterPro" id="IPR036097">
    <property type="entry name" value="HisK_dim/P_sf"/>
</dbReference>
<accession>A0A7W5C601</accession>
<evidence type="ECO:0000256" key="12">
    <source>
        <dbReference type="ARBA" id="ARBA00023012"/>
    </source>
</evidence>
<dbReference type="RefSeq" id="WP_183560953.1">
    <property type="nucleotide sequence ID" value="NZ_CBCSLB010000008.1"/>
</dbReference>
<evidence type="ECO:0000256" key="5">
    <source>
        <dbReference type="ARBA" id="ARBA00022553"/>
    </source>
</evidence>
<dbReference type="SMART" id="SM00387">
    <property type="entry name" value="HATPase_c"/>
    <property type="match status" value="1"/>
</dbReference>
<dbReference type="PANTHER" id="PTHR43065">
    <property type="entry name" value="SENSOR HISTIDINE KINASE"/>
    <property type="match status" value="1"/>
</dbReference>
<comment type="subcellular location">
    <subcellularLocation>
        <location evidence="2">Cell membrane</location>
        <topology evidence="2">Multi-pass membrane protein</topology>
    </subcellularLocation>
</comment>
<feature type="transmembrane region" description="Helical" evidence="14">
    <location>
        <begin position="131"/>
        <end position="153"/>
    </location>
</feature>
<feature type="transmembrane region" description="Helical" evidence="14">
    <location>
        <begin position="100"/>
        <end position="119"/>
    </location>
</feature>
<gene>
    <name evidence="16" type="ORF">FHS16_001777</name>
</gene>
<keyword evidence="4" id="KW-1003">Cell membrane</keyword>
<keyword evidence="12" id="KW-0902">Two-component regulatory system</keyword>
<keyword evidence="5" id="KW-0597">Phosphoprotein</keyword>
<dbReference type="AlphaFoldDB" id="A0A7W5C601"/>
<dbReference type="PANTHER" id="PTHR43065:SF46">
    <property type="entry name" value="C4-DICARBOXYLATE TRANSPORT SENSOR PROTEIN DCTB"/>
    <property type="match status" value="1"/>
</dbReference>
<proteinExistence type="predicted"/>
<dbReference type="Gene3D" id="1.10.287.130">
    <property type="match status" value="1"/>
</dbReference>
<organism evidence="16 17">
    <name type="scientific">Paenibacillus endophyticus</name>
    <dbReference type="NCBI Taxonomy" id="1294268"/>
    <lineage>
        <taxon>Bacteria</taxon>
        <taxon>Bacillati</taxon>
        <taxon>Bacillota</taxon>
        <taxon>Bacilli</taxon>
        <taxon>Bacillales</taxon>
        <taxon>Paenibacillaceae</taxon>
        <taxon>Paenibacillus</taxon>
    </lineage>
</organism>
<dbReference type="GO" id="GO:0000155">
    <property type="term" value="F:phosphorelay sensor kinase activity"/>
    <property type="evidence" value="ECO:0007669"/>
    <property type="project" value="InterPro"/>
</dbReference>
<dbReference type="SMART" id="SM00388">
    <property type="entry name" value="HisKA"/>
    <property type="match status" value="1"/>
</dbReference>
<keyword evidence="6 16" id="KW-0808">Transferase</keyword>
<keyword evidence="9 16" id="KW-0418">Kinase</keyword>
<dbReference type="PRINTS" id="PR00344">
    <property type="entry name" value="BCTRLSENSOR"/>
</dbReference>
<keyword evidence="11 14" id="KW-1133">Transmembrane helix</keyword>
<reference evidence="16 17" key="1">
    <citation type="submission" date="2020-08" db="EMBL/GenBank/DDBJ databases">
        <title>Genomic Encyclopedia of Type Strains, Phase III (KMG-III): the genomes of soil and plant-associated and newly described type strains.</title>
        <authorList>
            <person name="Whitman W."/>
        </authorList>
    </citation>
    <scope>NUCLEOTIDE SEQUENCE [LARGE SCALE GENOMIC DNA]</scope>
    <source>
        <strain evidence="16 17">CECT 8234</strain>
    </source>
</reference>
<comment type="catalytic activity">
    <reaction evidence="1">
        <text>ATP + protein L-histidine = ADP + protein N-phospho-L-histidine.</text>
        <dbReference type="EC" id="2.7.13.3"/>
    </reaction>
</comment>
<keyword evidence="17" id="KW-1185">Reference proteome</keyword>
<dbReference type="EC" id="2.7.13.3" evidence="3"/>
<keyword evidence="7 14" id="KW-0812">Transmembrane</keyword>
<evidence type="ECO:0000256" key="3">
    <source>
        <dbReference type="ARBA" id="ARBA00012438"/>
    </source>
</evidence>
<dbReference type="InterPro" id="IPR005467">
    <property type="entry name" value="His_kinase_dom"/>
</dbReference>
<evidence type="ECO:0000256" key="7">
    <source>
        <dbReference type="ARBA" id="ARBA00022692"/>
    </source>
</evidence>
<feature type="transmembrane region" description="Helical" evidence="14">
    <location>
        <begin position="68"/>
        <end position="94"/>
    </location>
</feature>
<dbReference type="SUPFAM" id="SSF55874">
    <property type="entry name" value="ATPase domain of HSP90 chaperone/DNA topoisomerase II/histidine kinase"/>
    <property type="match status" value="1"/>
</dbReference>
<dbReference type="GO" id="GO:0005886">
    <property type="term" value="C:plasma membrane"/>
    <property type="evidence" value="ECO:0007669"/>
    <property type="project" value="UniProtKB-SubCell"/>
</dbReference>
<keyword evidence="10" id="KW-0067">ATP-binding</keyword>
<feature type="transmembrane region" description="Helical" evidence="14">
    <location>
        <begin position="5"/>
        <end position="26"/>
    </location>
</feature>
<dbReference type="InterPro" id="IPR003661">
    <property type="entry name" value="HisK_dim/P_dom"/>
</dbReference>
<evidence type="ECO:0000313" key="17">
    <source>
        <dbReference type="Proteomes" id="UP000518605"/>
    </source>
</evidence>